<proteinExistence type="predicted"/>
<dbReference type="AlphaFoldDB" id="A0A6J4IZ49"/>
<reference evidence="2" key="1">
    <citation type="submission" date="2020-02" db="EMBL/GenBank/DDBJ databases">
        <authorList>
            <person name="Meier V. D."/>
        </authorList>
    </citation>
    <scope>NUCLEOTIDE SEQUENCE</scope>
    <source>
        <strain evidence="2">AVDCRST_MAG57</strain>
    </source>
</reference>
<name>A0A6J4IZ49_9ACTN</name>
<feature type="region of interest" description="Disordered" evidence="1">
    <location>
        <begin position="1"/>
        <end position="115"/>
    </location>
</feature>
<keyword evidence="2" id="KW-0282">Flagellum</keyword>
<protein>
    <submittedName>
        <fullName evidence="2">Flagellar basal-body rod protein FlgB</fullName>
    </submittedName>
</protein>
<feature type="compositionally biased region" description="Basic and acidic residues" evidence="1">
    <location>
        <begin position="71"/>
        <end position="90"/>
    </location>
</feature>
<dbReference type="EMBL" id="CADCTI010000239">
    <property type="protein sequence ID" value="CAA9266108.1"/>
    <property type="molecule type" value="Genomic_DNA"/>
</dbReference>
<evidence type="ECO:0000313" key="2">
    <source>
        <dbReference type="EMBL" id="CAA9266108.1"/>
    </source>
</evidence>
<feature type="non-terminal residue" evidence="2">
    <location>
        <position position="1"/>
    </location>
</feature>
<accession>A0A6J4IZ49</accession>
<evidence type="ECO:0000256" key="1">
    <source>
        <dbReference type="SAM" id="MobiDB-lite"/>
    </source>
</evidence>
<feature type="compositionally biased region" description="Basic residues" evidence="1">
    <location>
        <begin position="21"/>
        <end position="35"/>
    </location>
</feature>
<keyword evidence="2" id="KW-0969">Cilium</keyword>
<organism evidence="2">
    <name type="scientific">uncultured Blastococcus sp</name>
    <dbReference type="NCBI Taxonomy" id="217144"/>
    <lineage>
        <taxon>Bacteria</taxon>
        <taxon>Bacillati</taxon>
        <taxon>Actinomycetota</taxon>
        <taxon>Actinomycetes</taxon>
        <taxon>Geodermatophilales</taxon>
        <taxon>Geodermatophilaceae</taxon>
        <taxon>Blastococcus</taxon>
        <taxon>environmental samples</taxon>
    </lineage>
</organism>
<keyword evidence="2" id="KW-0966">Cell projection</keyword>
<feature type="non-terminal residue" evidence="2">
    <location>
        <position position="115"/>
    </location>
</feature>
<gene>
    <name evidence="2" type="ORF">AVDCRST_MAG57-3163</name>
</gene>
<feature type="compositionally biased region" description="Basic residues" evidence="1">
    <location>
        <begin position="1"/>
        <end position="10"/>
    </location>
</feature>
<sequence length="115" mass="13210">DRRHHSRRPARQSFRSGPASARHRRQHLQRQHPRLPGRPGGLRVLPARRPPQRGHPAGLQRHHAALAGADQHQRQQREPRRRDADRHRDGPALPAGPERARRQVQLPPHSSQDAL</sequence>